<dbReference type="GO" id="GO:0005635">
    <property type="term" value="C:nuclear envelope"/>
    <property type="evidence" value="ECO:0007669"/>
    <property type="project" value="TreeGrafter"/>
</dbReference>
<feature type="compositionally biased region" description="Gly residues" evidence="1">
    <location>
        <begin position="10"/>
        <end position="21"/>
    </location>
</feature>
<dbReference type="GO" id="GO:0071763">
    <property type="term" value="P:nuclear membrane organization"/>
    <property type="evidence" value="ECO:0007669"/>
    <property type="project" value="TreeGrafter"/>
</dbReference>
<proteinExistence type="predicted"/>
<dbReference type="Proteomes" id="UP001152561">
    <property type="component" value="Unassembled WGS sequence"/>
</dbReference>
<dbReference type="OrthoDB" id="653151at2759"/>
<feature type="region of interest" description="Disordered" evidence="1">
    <location>
        <begin position="606"/>
        <end position="660"/>
    </location>
</feature>
<keyword evidence="3" id="KW-1185">Reference proteome</keyword>
<evidence type="ECO:0000256" key="1">
    <source>
        <dbReference type="SAM" id="MobiDB-lite"/>
    </source>
</evidence>
<evidence type="ECO:0000313" key="2">
    <source>
        <dbReference type="EMBL" id="KAJ8568074.1"/>
    </source>
</evidence>
<comment type="caution">
    <text evidence="2">The sequence shown here is derived from an EMBL/GenBank/DDBJ whole genome shotgun (WGS) entry which is preliminary data.</text>
</comment>
<gene>
    <name evidence="2" type="ORF">K7X08_020796</name>
</gene>
<feature type="region of interest" description="Disordered" evidence="1">
    <location>
        <begin position="75"/>
        <end position="187"/>
    </location>
</feature>
<feature type="compositionally biased region" description="Basic and acidic residues" evidence="1">
    <location>
        <begin position="120"/>
        <end position="160"/>
    </location>
</feature>
<feature type="region of interest" description="Disordered" evidence="1">
    <location>
        <begin position="675"/>
        <end position="703"/>
    </location>
</feature>
<evidence type="ECO:0000313" key="3">
    <source>
        <dbReference type="Proteomes" id="UP001152561"/>
    </source>
</evidence>
<feature type="compositionally biased region" description="Basic and acidic residues" evidence="1">
    <location>
        <begin position="169"/>
        <end position="187"/>
    </location>
</feature>
<feature type="compositionally biased region" description="Polar residues" evidence="1">
    <location>
        <begin position="606"/>
        <end position="628"/>
    </location>
</feature>
<dbReference type="AlphaFoldDB" id="A0A9Q1MXD4"/>
<dbReference type="EMBL" id="JAJAGQ010000003">
    <property type="protein sequence ID" value="KAJ8568074.1"/>
    <property type="molecule type" value="Genomic_DNA"/>
</dbReference>
<sequence>MEFNTTPTRYGGGDGKRGAGGKLKKPPARKPSATPYDRPPPLNTPGRTSWLSKLVDPAYRIISGSATRILPSFISNAIAGTPPPPLELIDGELDKEDPATIQDVGNDDKCTSNYVLSRSTEGKKEDPSIGKLRGISEEEKLEEEKPKNSRSAEGKEEDPSMGKSNGISEAEKLEEKKPKNSSDSAEIYRIERLMQGKSFSRDEIMHLTEILNSRVIDGQEKKASRTAEGDIGRFHLTHETPRRPNDRKLDETDFAMPGTSTPLPQTNVRDEVGASPIDIARAYMGSRRLSKGNDSYGFVSKGEQAPQNRFLPSPSPKPSTCWPTAMVQDQRGHFTAQNQRGYVVDFPRTPYSRTLLPKSGDTTQLQAGSRWLDPPAKPFQQSQSSIYSQEKTRTDLHLPSYGSAGPIRRMRNKFVSEFRPRRSIFLNSPNASSPLEKVGASKLFLSAAGKNLEVGQTSGVEKYQSVEHKVGRSEEALPHISSSNETVRKILEQLDRHKPTSAEKAAELKLASEWKKYPRNEISDSTPNGKMKSSHLGEFDMRMNNGPEAAQSSKEGDTEAFNHTEISQEKTTREADTATGASAKAASAKAASIASVFVTTTKADTVPSFTSKGADSQVKSFFSGSHIPSSRKDSLGTDDEQKDKGATPRLPFNNRSNGQNAATLSNFMGFELTRNAPGQASGAKPNLTSISINKPNPRNATFSDNGFGFTFPVHASSGALSEPPTPSIMPSSSDSVVSQPVDASTSPVYSFGSGKSAERLVFSFPSMSNASVPVDASDLKFSFGSDRTSRLSFGAVGKATC</sequence>
<evidence type="ECO:0008006" key="4">
    <source>
        <dbReference type="Google" id="ProtNLM"/>
    </source>
</evidence>
<feature type="region of interest" description="Disordered" evidence="1">
    <location>
        <begin position="219"/>
        <end position="249"/>
    </location>
</feature>
<feature type="region of interest" description="Disordered" evidence="1">
    <location>
        <begin position="519"/>
        <end position="579"/>
    </location>
</feature>
<organism evidence="2 3">
    <name type="scientific">Anisodus acutangulus</name>
    <dbReference type="NCBI Taxonomy" id="402998"/>
    <lineage>
        <taxon>Eukaryota</taxon>
        <taxon>Viridiplantae</taxon>
        <taxon>Streptophyta</taxon>
        <taxon>Embryophyta</taxon>
        <taxon>Tracheophyta</taxon>
        <taxon>Spermatophyta</taxon>
        <taxon>Magnoliopsida</taxon>
        <taxon>eudicotyledons</taxon>
        <taxon>Gunneridae</taxon>
        <taxon>Pentapetalae</taxon>
        <taxon>asterids</taxon>
        <taxon>lamiids</taxon>
        <taxon>Solanales</taxon>
        <taxon>Solanaceae</taxon>
        <taxon>Solanoideae</taxon>
        <taxon>Hyoscyameae</taxon>
        <taxon>Anisodus</taxon>
    </lineage>
</organism>
<feature type="compositionally biased region" description="Polar residues" evidence="1">
    <location>
        <begin position="686"/>
        <end position="703"/>
    </location>
</feature>
<feature type="region of interest" description="Disordered" evidence="1">
    <location>
        <begin position="718"/>
        <end position="739"/>
    </location>
</feature>
<dbReference type="PANTHER" id="PTHR33416">
    <property type="entry name" value="NUCLEAR PORE COMPLEX PROTEIN NUP1"/>
    <property type="match status" value="1"/>
</dbReference>
<feature type="compositionally biased region" description="Low complexity" evidence="1">
    <location>
        <begin position="728"/>
        <end position="739"/>
    </location>
</feature>
<feature type="compositionally biased region" description="Basic and acidic residues" evidence="1">
    <location>
        <begin position="630"/>
        <end position="646"/>
    </location>
</feature>
<protein>
    <recommendedName>
        <fullName evidence="4">Nuclear pore complex protein NUP1</fullName>
    </recommendedName>
</protein>
<feature type="region of interest" description="Disordered" evidence="1">
    <location>
        <begin position="1"/>
        <end position="49"/>
    </location>
</feature>
<feature type="compositionally biased region" description="Basic and acidic residues" evidence="1">
    <location>
        <begin position="554"/>
        <end position="576"/>
    </location>
</feature>
<reference evidence="3" key="1">
    <citation type="journal article" date="2023" name="Proc. Natl. Acad. Sci. U.S.A.">
        <title>Genomic and structural basis for evolution of tropane alkaloid biosynthesis.</title>
        <authorList>
            <person name="Wanga Y.-J."/>
            <person name="Taina T."/>
            <person name="Yua J.-Y."/>
            <person name="Lia J."/>
            <person name="Xua B."/>
            <person name="Chenc J."/>
            <person name="D'Auriad J.C."/>
            <person name="Huanga J.-P."/>
            <person name="Huanga S.-X."/>
        </authorList>
    </citation>
    <scope>NUCLEOTIDE SEQUENCE [LARGE SCALE GENOMIC DNA]</scope>
    <source>
        <strain evidence="3">cv. KIB-2019</strain>
    </source>
</reference>
<name>A0A9Q1MXD4_9SOLA</name>
<dbReference type="PANTHER" id="PTHR33416:SF18">
    <property type="entry name" value="NUCLEOPORIN-LIKE PROTEIN"/>
    <property type="match status" value="1"/>
</dbReference>
<accession>A0A9Q1MXD4</accession>